<dbReference type="PANTHER" id="PTHR30371:SF0">
    <property type="entry name" value="SEC-INDEPENDENT PROTEIN TRANSLOCASE PROTEIN TATC, CHLOROPLASTIC-RELATED"/>
    <property type="match status" value="1"/>
</dbReference>
<evidence type="ECO:0000256" key="6">
    <source>
        <dbReference type="SAM" id="MobiDB-lite"/>
    </source>
</evidence>
<feature type="transmembrane region" description="Helical" evidence="5">
    <location>
        <begin position="197"/>
        <end position="226"/>
    </location>
</feature>
<dbReference type="STRING" id="690850.Desaf_3235"/>
<evidence type="ECO:0000313" key="7">
    <source>
        <dbReference type="EMBL" id="EGJ51526.1"/>
    </source>
</evidence>
<keyword evidence="5" id="KW-0653">Protein transport</keyword>
<keyword evidence="5" id="KW-0813">Transport</keyword>
<organism evidence="7 8">
    <name type="scientific">Desulfocurvibacter africanus subsp. africanus str. Walvis Bay</name>
    <dbReference type="NCBI Taxonomy" id="690850"/>
    <lineage>
        <taxon>Bacteria</taxon>
        <taxon>Pseudomonadati</taxon>
        <taxon>Thermodesulfobacteriota</taxon>
        <taxon>Desulfovibrionia</taxon>
        <taxon>Desulfovibrionales</taxon>
        <taxon>Desulfovibrionaceae</taxon>
        <taxon>Desulfocurvibacter</taxon>
    </lineage>
</organism>
<dbReference type="PRINTS" id="PR01840">
    <property type="entry name" value="TATCFAMILY"/>
</dbReference>
<keyword evidence="5" id="KW-1003">Cell membrane</keyword>
<keyword evidence="4 5" id="KW-0472">Membrane</keyword>
<dbReference type="GO" id="GO:0065002">
    <property type="term" value="P:intracellular protein transmembrane transport"/>
    <property type="evidence" value="ECO:0007669"/>
    <property type="project" value="TreeGrafter"/>
</dbReference>
<dbReference type="GO" id="GO:0043953">
    <property type="term" value="P:protein transport by the Tat complex"/>
    <property type="evidence" value="ECO:0007669"/>
    <property type="project" value="UniProtKB-UniRule"/>
</dbReference>
<keyword evidence="8" id="KW-1185">Reference proteome</keyword>
<dbReference type="EMBL" id="CP003221">
    <property type="protein sequence ID" value="EGJ51526.1"/>
    <property type="molecule type" value="Genomic_DNA"/>
</dbReference>
<dbReference type="KEGG" id="daf:Desaf_3235"/>
<evidence type="ECO:0000313" key="8">
    <source>
        <dbReference type="Proteomes" id="UP000007844"/>
    </source>
</evidence>
<feature type="transmembrane region" description="Helical" evidence="5">
    <location>
        <begin position="238"/>
        <end position="256"/>
    </location>
</feature>
<dbReference type="HAMAP" id="MF_00902">
    <property type="entry name" value="TatC"/>
    <property type="match status" value="1"/>
</dbReference>
<dbReference type="NCBIfam" id="TIGR00945">
    <property type="entry name" value="tatC"/>
    <property type="match status" value="1"/>
</dbReference>
<dbReference type="PANTHER" id="PTHR30371">
    <property type="entry name" value="SEC-INDEPENDENT PROTEIN TRANSLOCASE PROTEIN TATC"/>
    <property type="match status" value="1"/>
</dbReference>
<evidence type="ECO:0000256" key="2">
    <source>
        <dbReference type="ARBA" id="ARBA00022692"/>
    </source>
</evidence>
<dbReference type="eggNOG" id="COG0805">
    <property type="taxonomic scope" value="Bacteria"/>
</dbReference>
<sequence>MSQDKDSLESSSGDQVGLADSSEAIEGGDAVSASSDSQPEDQPEEKASDEMTLTEHLNELRKRLIRSFIAVFVGFLACYAFAEQLFDILMEPMVQVLHNSNFIYTYPPEAFFTYLKVSFVAGFFLVSPYLFYQVWLFVAPGLYQNERKYLVPIAIFSAVFFTVGALFGYFVVFPFGFEFFASYSTDKIVFTPKLSEYLSFALKLLFAFGVVFELPLVIFFLARLGLVTAQGLRRVRKYAILVIFIVAAILTPPDVFTQTLMAGPMILLYEFGIIAAHLFGKEKKKPAADEDEENSAEAE</sequence>
<dbReference type="GO" id="GO:0009977">
    <property type="term" value="F:proton motive force dependent protein transmembrane transporter activity"/>
    <property type="evidence" value="ECO:0007669"/>
    <property type="project" value="TreeGrafter"/>
</dbReference>
<reference evidence="7 8" key="1">
    <citation type="journal article" date="2011" name="J. Bacteriol.">
        <title>Genome sequence of the mercury-methylating and pleomorphic Desulfovibrio africanus Strain Walvis Bay.</title>
        <authorList>
            <person name="Brown S.D."/>
            <person name="Wall J.D."/>
            <person name="Kucken A.M."/>
            <person name="Gilmour C.C."/>
            <person name="Podar M."/>
            <person name="Brandt C.C."/>
            <person name="Teshima H."/>
            <person name="Detter J.C."/>
            <person name="Han C.S."/>
            <person name="Land M.L."/>
            <person name="Lucas S."/>
            <person name="Han J."/>
            <person name="Pennacchio L."/>
            <person name="Nolan M."/>
            <person name="Pitluck S."/>
            <person name="Woyke T."/>
            <person name="Goodwin L."/>
            <person name="Palumbo A.V."/>
            <person name="Elias D.A."/>
        </authorList>
    </citation>
    <scope>NUCLEOTIDE SEQUENCE [LARGE SCALE GENOMIC DNA]</scope>
    <source>
        <strain evidence="7 8">Walvis Bay</strain>
    </source>
</reference>
<protein>
    <recommendedName>
        <fullName evidence="5">Sec-independent protein translocase protein TatC</fullName>
    </recommendedName>
</protein>
<feature type="transmembrane region" description="Helical" evidence="5">
    <location>
        <begin position="150"/>
        <end position="177"/>
    </location>
</feature>
<dbReference type="Pfam" id="PF00902">
    <property type="entry name" value="TatC"/>
    <property type="match status" value="1"/>
</dbReference>
<dbReference type="GO" id="GO:0033281">
    <property type="term" value="C:TAT protein transport complex"/>
    <property type="evidence" value="ECO:0007669"/>
    <property type="project" value="UniProtKB-UniRule"/>
</dbReference>
<dbReference type="AlphaFoldDB" id="F3Z3R1"/>
<dbReference type="InterPro" id="IPR019820">
    <property type="entry name" value="Sec-indep_translocase_CS"/>
</dbReference>
<evidence type="ECO:0000256" key="3">
    <source>
        <dbReference type="ARBA" id="ARBA00022989"/>
    </source>
</evidence>
<gene>
    <name evidence="5" type="primary">tatC</name>
    <name evidence="7" type="ORF">Desaf_3235</name>
</gene>
<evidence type="ECO:0000256" key="5">
    <source>
        <dbReference type="HAMAP-Rule" id="MF_00902"/>
    </source>
</evidence>
<proteinExistence type="inferred from homology"/>
<accession>F3Z3R1</accession>
<comment type="subcellular location">
    <subcellularLocation>
        <location evidence="5">Cell membrane</location>
        <topology evidence="5">Multi-pass membrane protein</topology>
    </subcellularLocation>
    <subcellularLocation>
        <location evidence="1">Membrane</location>
        <topology evidence="1">Multi-pass membrane protein</topology>
    </subcellularLocation>
</comment>
<keyword evidence="3 5" id="KW-1133">Transmembrane helix</keyword>
<keyword evidence="5" id="KW-0811">Translocation</keyword>
<feature type="transmembrane region" description="Helical" evidence="5">
    <location>
        <begin position="117"/>
        <end position="138"/>
    </location>
</feature>
<comment type="subunit">
    <text evidence="5">Forms a complex with TatA.</text>
</comment>
<name>F3Z3R1_DESAF</name>
<dbReference type="PROSITE" id="PS01218">
    <property type="entry name" value="TATC"/>
    <property type="match status" value="1"/>
</dbReference>
<evidence type="ECO:0000256" key="4">
    <source>
        <dbReference type="ARBA" id="ARBA00023136"/>
    </source>
</evidence>
<dbReference type="HOGENOM" id="CLU_031942_1_1_7"/>
<comment type="function">
    <text evidence="5">Part of the twin-arginine translocation (Tat) system that transports large folded proteins containing a characteristic twin-arginine motif in their signal peptide across membranes.</text>
</comment>
<feature type="transmembrane region" description="Helical" evidence="5">
    <location>
        <begin position="262"/>
        <end position="280"/>
    </location>
</feature>
<feature type="transmembrane region" description="Helical" evidence="5">
    <location>
        <begin position="64"/>
        <end position="82"/>
    </location>
</feature>
<feature type="region of interest" description="Disordered" evidence="6">
    <location>
        <begin position="28"/>
        <end position="52"/>
    </location>
</feature>
<evidence type="ECO:0000256" key="1">
    <source>
        <dbReference type="ARBA" id="ARBA00004141"/>
    </source>
</evidence>
<comment type="similarity">
    <text evidence="5">Belongs to the TatC family.</text>
</comment>
<keyword evidence="2 5" id="KW-0812">Transmembrane</keyword>
<dbReference type="Proteomes" id="UP000007844">
    <property type="component" value="Chromosome"/>
</dbReference>
<dbReference type="InterPro" id="IPR002033">
    <property type="entry name" value="TatC"/>
</dbReference>